<dbReference type="Pfam" id="PF24883">
    <property type="entry name" value="NPHP3_N"/>
    <property type="match status" value="1"/>
</dbReference>
<dbReference type="InterPro" id="IPR015943">
    <property type="entry name" value="WD40/YVTN_repeat-like_dom_sf"/>
</dbReference>
<dbReference type="EMBL" id="JAPZBQ010000002">
    <property type="protein sequence ID" value="KAJ5346235.1"/>
    <property type="molecule type" value="Genomic_DNA"/>
</dbReference>
<protein>
    <submittedName>
        <fullName evidence="4">HET-domain-containing protein</fullName>
    </submittedName>
</protein>
<evidence type="ECO:0000256" key="1">
    <source>
        <dbReference type="ARBA" id="ARBA00022737"/>
    </source>
</evidence>
<organism evidence="4 5">
    <name type="scientific">Penicillium brevicompactum</name>
    <dbReference type="NCBI Taxonomy" id="5074"/>
    <lineage>
        <taxon>Eukaryota</taxon>
        <taxon>Fungi</taxon>
        <taxon>Dikarya</taxon>
        <taxon>Ascomycota</taxon>
        <taxon>Pezizomycotina</taxon>
        <taxon>Eurotiomycetes</taxon>
        <taxon>Eurotiomycetidae</taxon>
        <taxon>Eurotiales</taxon>
        <taxon>Aspergillaceae</taxon>
        <taxon>Penicillium</taxon>
    </lineage>
</organism>
<dbReference type="SMART" id="SM00320">
    <property type="entry name" value="WD40"/>
    <property type="match status" value="1"/>
</dbReference>
<dbReference type="PROSITE" id="PS50294">
    <property type="entry name" value="WD_REPEATS_REGION"/>
    <property type="match status" value="1"/>
</dbReference>
<dbReference type="InterPro" id="IPR056884">
    <property type="entry name" value="NPHP3-like_N"/>
</dbReference>
<comment type="caution">
    <text evidence="4">The sequence shown here is derived from an EMBL/GenBank/DDBJ whole genome shotgun (WGS) entry which is preliminary data.</text>
</comment>
<dbReference type="SUPFAM" id="SSF63829">
    <property type="entry name" value="Calcium-dependent phosphotriesterase"/>
    <property type="match status" value="1"/>
</dbReference>
<dbReference type="Proteomes" id="UP001147695">
    <property type="component" value="Unassembled WGS sequence"/>
</dbReference>
<dbReference type="InterPro" id="IPR036322">
    <property type="entry name" value="WD40_repeat_dom_sf"/>
</dbReference>
<dbReference type="Gene3D" id="2.130.10.10">
    <property type="entry name" value="YVTN repeat-like/Quinoprotein amine dehydrogenase"/>
    <property type="match status" value="1"/>
</dbReference>
<evidence type="ECO:0000259" key="3">
    <source>
        <dbReference type="Pfam" id="PF24883"/>
    </source>
</evidence>
<evidence type="ECO:0000256" key="2">
    <source>
        <dbReference type="PROSITE-ProRule" id="PRU00221"/>
    </source>
</evidence>
<reference evidence="4" key="2">
    <citation type="journal article" date="2023" name="IMA Fungus">
        <title>Comparative genomic study of the Penicillium genus elucidates a diverse pangenome and 15 lateral gene transfer events.</title>
        <authorList>
            <person name="Petersen C."/>
            <person name="Sorensen T."/>
            <person name="Nielsen M.R."/>
            <person name="Sondergaard T.E."/>
            <person name="Sorensen J.L."/>
            <person name="Fitzpatrick D.A."/>
            <person name="Frisvad J.C."/>
            <person name="Nielsen K.L."/>
        </authorList>
    </citation>
    <scope>NUCLEOTIDE SEQUENCE</scope>
    <source>
        <strain evidence="4">IBT 35673</strain>
    </source>
</reference>
<feature type="domain" description="Nephrocystin 3-like N-terminal" evidence="3">
    <location>
        <begin position="69"/>
        <end position="188"/>
    </location>
</feature>
<keyword evidence="2" id="KW-0853">WD repeat</keyword>
<keyword evidence="1" id="KW-0677">Repeat</keyword>
<evidence type="ECO:0000313" key="4">
    <source>
        <dbReference type="EMBL" id="KAJ5346235.1"/>
    </source>
</evidence>
<dbReference type="InterPro" id="IPR001680">
    <property type="entry name" value="WD40_rpt"/>
</dbReference>
<dbReference type="AlphaFoldDB" id="A0A9W9QV10"/>
<dbReference type="PANTHER" id="PTHR10039">
    <property type="entry name" value="AMELOGENIN"/>
    <property type="match status" value="1"/>
</dbReference>
<gene>
    <name evidence="4" type="ORF">N7452_004239</name>
</gene>
<evidence type="ECO:0000313" key="5">
    <source>
        <dbReference type="Proteomes" id="UP001147695"/>
    </source>
</evidence>
<dbReference type="PROSITE" id="PS50082">
    <property type="entry name" value="WD_REPEATS_2"/>
    <property type="match status" value="1"/>
</dbReference>
<accession>A0A9W9QV10</accession>
<dbReference type="SUPFAM" id="SSF50978">
    <property type="entry name" value="WD40 repeat-like"/>
    <property type="match status" value="1"/>
</dbReference>
<reference evidence="4" key="1">
    <citation type="submission" date="2022-12" db="EMBL/GenBank/DDBJ databases">
        <authorList>
            <person name="Petersen C."/>
        </authorList>
    </citation>
    <scope>NUCLEOTIDE SEQUENCE</scope>
    <source>
        <strain evidence="4">IBT 35673</strain>
    </source>
</reference>
<dbReference type="Pfam" id="PF00400">
    <property type="entry name" value="WD40"/>
    <property type="match status" value="1"/>
</dbReference>
<name>A0A9W9QV10_PENBR</name>
<feature type="repeat" description="WD" evidence="2">
    <location>
        <begin position="569"/>
        <end position="601"/>
    </location>
</feature>
<proteinExistence type="predicted"/>
<sequence>MECKWYQIMAASVHNLTPKMVRLKAEEFQGSVADSKFVDQECLKHLRVTNPCDDKDRIESDKGGLLKNSYRWILDHVDFKRWQNDPESRLLWVKGDPGKGKTMLLCGIINELSALTSGSTTTISFFFCQAAEPRINNATAVLRGLLYLILDRQPALIPHIQREYDKAGKQLFEGVNARNWTNIEESLDTVNQKVRLCLELNENSISEAVTIYIHHKVQILAKLKKFDEELLETVRCHLLTNALGTFLWVALVCEELKKGKARNTPKLLNAFPAGLDPLYERMMEHIQDAEDAEDAELRKRILAVVAIVYRPITLEELPGLVEIPDHVSKTDQHLADLIADCGSFLSLRGRTVSPVHQSATDFLLKDASNERFSVFPQGVKAKHQEIFLRSLQAIFKTLRRDIYNIKHPGFPIERVRERNPDPLAIARYSCVYWVDHLKDCDSNPNTDQSLQEGGAVDNFLRQKYLHWIEALSLLRSLSEGIAAIVKLDSLLQVKIGIPQALLERVNDASRFIRYHRMATESSPLQVYSSSLIFSPTQSITKICYQKERPGWLVNESVVEDDWSSCLQTLEGHSDSVNSIAWSPDRSRLASASGDHTVRIWDPVTNQCTLILAINSPKGVQFDKVDLNYLHTDIGTFNLENVVPMKTSFDRSAPLPRQTGYGLSDDRIWVTYKGENFLWLPSEYRTVVCSSSTIPSTIPSNMAISCSSGRVLIFNFSKETLS</sequence>